<evidence type="ECO:0000259" key="5">
    <source>
        <dbReference type="Pfam" id="PF00056"/>
    </source>
</evidence>
<dbReference type="InterPro" id="IPR022383">
    <property type="entry name" value="Lactate/malate_DH_C"/>
</dbReference>
<dbReference type="InterPro" id="IPR015955">
    <property type="entry name" value="Lactate_DH/Glyco_Ohase_4_C"/>
</dbReference>
<dbReference type="InterPro" id="IPR001557">
    <property type="entry name" value="L-lactate/malate_DH"/>
</dbReference>
<evidence type="ECO:0000256" key="1">
    <source>
        <dbReference type="ARBA" id="ARBA00023002"/>
    </source>
</evidence>
<dbReference type="PIRSF" id="PIRSF000102">
    <property type="entry name" value="Lac_mal_DH"/>
    <property type="match status" value="1"/>
</dbReference>
<feature type="binding site" evidence="3">
    <location>
        <position position="54"/>
    </location>
    <ligand>
        <name>NAD(+)</name>
        <dbReference type="ChEBI" id="CHEBI:57540"/>
    </ligand>
</feature>
<feature type="domain" description="Lactate/malate dehydrogenase C-terminal" evidence="6">
    <location>
        <begin position="169"/>
        <end position="324"/>
    </location>
</feature>
<feature type="domain" description="Lactate/malate dehydrogenase N-terminal" evidence="5">
    <location>
        <begin position="24"/>
        <end position="162"/>
    </location>
</feature>
<dbReference type="Pfam" id="PF00056">
    <property type="entry name" value="Ldh_1_N"/>
    <property type="match status" value="1"/>
</dbReference>
<dbReference type="OrthoDB" id="5405561at2759"/>
<dbReference type="EMBL" id="LR899012">
    <property type="protein sequence ID" value="CAD7087227.1"/>
    <property type="molecule type" value="Genomic_DNA"/>
</dbReference>
<feature type="binding site" evidence="3">
    <location>
        <position position="115"/>
    </location>
    <ligand>
        <name>NAD(+)</name>
        <dbReference type="ChEBI" id="CHEBI:57540"/>
    </ligand>
</feature>
<sequence length="339" mass="37474">MSHFKKNILDSRQQLAPERTLNRKITVFGTDPVGMACAHAIANRGLATEICILDKQSSTLTGEILDIKFGAYFMDNIKIIGTYDFEKSMGSDIIIIASGVTRLHGESQAELLEQNHELILKIVPKLMIYNNNPILIVFTIPNNILTHLAWKLSGLSSSRVIGLGNILYTSRLNNMMADRLGVSPSEVSTWVIGDTGSHSIPVWSCSNVAGVRLRDKYPKIGKEGDGDNWNRLHRNAVELDDTISSSKGAACWSKAIVCATLVHDILNNTRKIRNVSTLAKGHYGIKKNVFLSLPCVVSAEGVKHVLRLPLDVEEHHKLQKAAKEADVFRPGSGLRQIRY</sequence>
<feature type="binding site" evidence="3">
    <location>
        <begin position="29"/>
        <end position="34"/>
    </location>
    <ligand>
        <name>NAD(+)</name>
        <dbReference type="ChEBI" id="CHEBI:57540"/>
    </ligand>
</feature>
<evidence type="ECO:0000256" key="2">
    <source>
        <dbReference type="ARBA" id="ARBA00023027"/>
    </source>
</evidence>
<dbReference type="SUPFAM" id="SSF56327">
    <property type="entry name" value="LDH C-terminal domain-like"/>
    <property type="match status" value="1"/>
</dbReference>
<evidence type="ECO:0008006" key="9">
    <source>
        <dbReference type="Google" id="ProtNLM"/>
    </source>
</evidence>
<evidence type="ECO:0000256" key="3">
    <source>
        <dbReference type="PIRSR" id="PIRSR000102-3"/>
    </source>
</evidence>
<dbReference type="GO" id="GO:0006089">
    <property type="term" value="P:lactate metabolic process"/>
    <property type="evidence" value="ECO:0007669"/>
    <property type="project" value="TreeGrafter"/>
</dbReference>
<dbReference type="PANTHER" id="PTHR43128">
    <property type="entry name" value="L-2-HYDROXYCARBOXYLATE DEHYDROGENASE (NAD(P)(+))"/>
    <property type="match status" value="1"/>
</dbReference>
<keyword evidence="2 3" id="KW-0520">NAD</keyword>
<proteinExistence type="inferred from homology"/>
<keyword evidence="8" id="KW-1185">Reference proteome</keyword>
<gene>
    <name evidence="7" type="ORF">HERILL_LOCUS9947</name>
</gene>
<name>A0A7R8YVV4_HERIL</name>
<dbReference type="InParanoid" id="A0A7R8YVV4"/>
<dbReference type="InterPro" id="IPR001236">
    <property type="entry name" value="Lactate/malate_DH_N"/>
</dbReference>
<organism evidence="7 8">
    <name type="scientific">Hermetia illucens</name>
    <name type="common">Black soldier fly</name>
    <dbReference type="NCBI Taxonomy" id="343691"/>
    <lineage>
        <taxon>Eukaryota</taxon>
        <taxon>Metazoa</taxon>
        <taxon>Ecdysozoa</taxon>
        <taxon>Arthropoda</taxon>
        <taxon>Hexapoda</taxon>
        <taxon>Insecta</taxon>
        <taxon>Pterygota</taxon>
        <taxon>Neoptera</taxon>
        <taxon>Endopterygota</taxon>
        <taxon>Diptera</taxon>
        <taxon>Brachycera</taxon>
        <taxon>Stratiomyomorpha</taxon>
        <taxon>Stratiomyidae</taxon>
        <taxon>Hermetiinae</taxon>
        <taxon>Hermetia</taxon>
    </lineage>
</organism>
<evidence type="ECO:0000256" key="4">
    <source>
        <dbReference type="RuleBase" id="RU003369"/>
    </source>
</evidence>
<dbReference type="AlphaFoldDB" id="A0A7R8YVV4"/>
<dbReference type="SUPFAM" id="SSF51735">
    <property type="entry name" value="NAD(P)-binding Rossmann-fold domains"/>
    <property type="match status" value="1"/>
</dbReference>
<protein>
    <recommendedName>
        <fullName evidence="9">L-lactate dehydrogenase</fullName>
    </recommendedName>
</protein>
<dbReference type="PANTHER" id="PTHR43128:SF16">
    <property type="entry name" value="L-LACTATE DEHYDROGENASE"/>
    <property type="match status" value="1"/>
</dbReference>
<dbReference type="PRINTS" id="PR00086">
    <property type="entry name" value="LLDHDRGNASE"/>
</dbReference>
<keyword evidence="1 4" id="KW-0560">Oxidoreductase</keyword>
<dbReference type="GO" id="GO:0004459">
    <property type="term" value="F:L-lactate dehydrogenase (NAD+) activity"/>
    <property type="evidence" value="ECO:0007669"/>
    <property type="project" value="TreeGrafter"/>
</dbReference>
<evidence type="ECO:0000259" key="6">
    <source>
        <dbReference type="Pfam" id="PF02866"/>
    </source>
</evidence>
<accession>A0A7R8YVV4</accession>
<comment type="similarity">
    <text evidence="4">Belongs to the LDH/MDH superfamily.</text>
</comment>
<reference evidence="7 8" key="1">
    <citation type="submission" date="2020-11" db="EMBL/GenBank/DDBJ databases">
        <authorList>
            <person name="Wallbank WR R."/>
            <person name="Pardo Diaz C."/>
            <person name="Kozak K."/>
            <person name="Martin S."/>
            <person name="Jiggins C."/>
            <person name="Moest M."/>
            <person name="Warren A I."/>
            <person name="Generalovic N T."/>
            <person name="Byers J.R.P. K."/>
            <person name="Montejo-Kovacevich G."/>
            <person name="Yen C E."/>
        </authorList>
    </citation>
    <scope>NUCLEOTIDE SEQUENCE [LARGE SCALE GENOMIC DNA]</scope>
</reference>
<dbReference type="Proteomes" id="UP000594454">
    <property type="component" value="Chromosome 4"/>
</dbReference>
<evidence type="ECO:0000313" key="8">
    <source>
        <dbReference type="Proteomes" id="UP000594454"/>
    </source>
</evidence>
<dbReference type="InterPro" id="IPR036291">
    <property type="entry name" value="NAD(P)-bd_dom_sf"/>
</dbReference>
<evidence type="ECO:0000313" key="7">
    <source>
        <dbReference type="EMBL" id="CAD7087227.1"/>
    </source>
</evidence>
<dbReference type="Gene3D" id="3.90.110.10">
    <property type="entry name" value="Lactate dehydrogenase/glycoside hydrolase, family 4, C-terminal"/>
    <property type="match status" value="1"/>
</dbReference>
<dbReference type="Pfam" id="PF02866">
    <property type="entry name" value="Ldh_1_C"/>
    <property type="match status" value="1"/>
</dbReference>
<dbReference type="Gene3D" id="3.40.50.720">
    <property type="entry name" value="NAD(P)-binding Rossmann-like Domain"/>
    <property type="match status" value="1"/>
</dbReference>